<protein>
    <submittedName>
        <fullName evidence="4">DUF2057 family protein</fullName>
    </submittedName>
</protein>
<comment type="similarity">
    <text evidence="1">Belongs to the UPF0319 family.</text>
</comment>
<reference evidence="4 5" key="1">
    <citation type="submission" date="2023-11" db="EMBL/GenBank/DDBJ databases">
        <title>Plant-associative lifestyle of Vibrio porteresiae and its evolutionary dynamics.</title>
        <authorList>
            <person name="Rameshkumar N."/>
            <person name="Kirti K."/>
        </authorList>
    </citation>
    <scope>NUCLEOTIDE SEQUENCE [LARGE SCALE GENOMIC DNA]</scope>
    <source>
        <strain evidence="4 5">MSSRF30</strain>
    </source>
</reference>
<dbReference type="PANTHER" id="PTHR38108:SF1">
    <property type="entry name" value="UPF0319 PROTEIN YCCT"/>
    <property type="match status" value="1"/>
</dbReference>
<dbReference type="EMBL" id="CP138203">
    <property type="protein sequence ID" value="WPC73126.1"/>
    <property type="molecule type" value="Genomic_DNA"/>
</dbReference>
<name>A0ABZ0QC69_9VIBR</name>
<dbReference type="InterPro" id="IPR018635">
    <property type="entry name" value="UPF0319"/>
</dbReference>
<proteinExistence type="inferred from homology"/>
<dbReference type="RefSeq" id="WP_261892934.1">
    <property type="nucleotide sequence ID" value="NZ_AP024895.1"/>
</dbReference>
<evidence type="ECO:0000256" key="2">
    <source>
        <dbReference type="ARBA" id="ARBA00022729"/>
    </source>
</evidence>
<evidence type="ECO:0000313" key="5">
    <source>
        <dbReference type="Proteomes" id="UP001304071"/>
    </source>
</evidence>
<dbReference type="Pfam" id="PF09829">
    <property type="entry name" value="DUF2057"/>
    <property type="match status" value="1"/>
</dbReference>
<accession>A0ABZ0QC69</accession>
<keyword evidence="2 3" id="KW-0732">Signal</keyword>
<dbReference type="Proteomes" id="UP001304071">
    <property type="component" value="Chromosome 1"/>
</dbReference>
<feature type="signal peptide" evidence="3">
    <location>
        <begin position="1"/>
        <end position="22"/>
    </location>
</feature>
<organism evidence="4 5">
    <name type="scientific">Vibrio porteresiae DSM 19223</name>
    <dbReference type="NCBI Taxonomy" id="1123496"/>
    <lineage>
        <taxon>Bacteria</taxon>
        <taxon>Pseudomonadati</taxon>
        <taxon>Pseudomonadota</taxon>
        <taxon>Gammaproteobacteria</taxon>
        <taxon>Vibrionales</taxon>
        <taxon>Vibrionaceae</taxon>
        <taxon>Vibrio</taxon>
    </lineage>
</organism>
<feature type="chain" id="PRO_5046723809" evidence="3">
    <location>
        <begin position="23"/>
        <end position="224"/>
    </location>
</feature>
<dbReference type="PANTHER" id="PTHR38108">
    <property type="entry name" value="UPF0319 PROTEIN YCCT"/>
    <property type="match status" value="1"/>
</dbReference>
<sequence length="224" mass="25131">MKNFWSIGCLSLGLALSSTAFADVKLEFPDTVNLLVTNMQTPKVSGSLLDNNKSITLPNGVNQVVFQFTPDFLDKNDYKKVYSHIVVARFDAKDDTLVLKMPKYKSYYDAKVNIEKMTWQLHSSKTDKDINVVDDKLSVTGFVLGRDYTNEVMEYNRAGGKAAVAVSYVTVNTDKPVLGDSGKTVKVATEQHLKVGTLSELQRLYLQSSAQDRKAFRKWIVDQE</sequence>
<evidence type="ECO:0000313" key="4">
    <source>
        <dbReference type="EMBL" id="WPC73126.1"/>
    </source>
</evidence>
<gene>
    <name evidence="4" type="ORF">R8Z52_13505</name>
</gene>
<keyword evidence="5" id="KW-1185">Reference proteome</keyword>
<evidence type="ECO:0000256" key="1">
    <source>
        <dbReference type="ARBA" id="ARBA00008490"/>
    </source>
</evidence>
<evidence type="ECO:0000256" key="3">
    <source>
        <dbReference type="SAM" id="SignalP"/>
    </source>
</evidence>